<keyword evidence="4" id="KW-0804">Transcription</keyword>
<dbReference type="InterPro" id="IPR001034">
    <property type="entry name" value="DeoR_HTH"/>
</dbReference>
<dbReference type="InterPro" id="IPR018356">
    <property type="entry name" value="Tscrpt_reg_HTH_DeoR_CS"/>
</dbReference>
<keyword evidence="1" id="KW-0678">Repressor</keyword>
<comment type="caution">
    <text evidence="6">The sequence shown here is derived from an EMBL/GenBank/DDBJ whole genome shotgun (WGS) entry which is preliminary data.</text>
</comment>
<keyword evidence="2" id="KW-0805">Transcription regulation</keyword>
<dbReference type="SUPFAM" id="SSF100950">
    <property type="entry name" value="NagB/RpiA/CoA transferase-like"/>
    <property type="match status" value="1"/>
</dbReference>
<dbReference type="SMART" id="SM00420">
    <property type="entry name" value="HTH_DEOR"/>
    <property type="match status" value="1"/>
</dbReference>
<dbReference type="Pfam" id="PF08220">
    <property type="entry name" value="HTH_DeoR"/>
    <property type="match status" value="1"/>
</dbReference>
<dbReference type="Gene3D" id="1.10.10.10">
    <property type="entry name" value="Winged helix-like DNA-binding domain superfamily/Winged helix DNA-binding domain"/>
    <property type="match status" value="1"/>
</dbReference>
<dbReference type="SMART" id="SM01134">
    <property type="entry name" value="DeoRC"/>
    <property type="match status" value="1"/>
</dbReference>
<protein>
    <submittedName>
        <fullName evidence="6">DeoR/GlpR family transcriptional regulator of sugar metabolism</fullName>
    </submittedName>
</protein>
<name>A0ABD5CGA0_9BURK</name>
<feature type="domain" description="HTH deoR-type" evidence="5">
    <location>
        <begin position="17"/>
        <end position="72"/>
    </location>
</feature>
<dbReference type="InterPro" id="IPR036390">
    <property type="entry name" value="WH_DNA-bd_sf"/>
</dbReference>
<dbReference type="PANTHER" id="PTHR30363">
    <property type="entry name" value="HTH-TYPE TRANSCRIPTIONAL REGULATOR SRLR-RELATED"/>
    <property type="match status" value="1"/>
</dbReference>
<evidence type="ECO:0000259" key="5">
    <source>
        <dbReference type="PROSITE" id="PS51000"/>
    </source>
</evidence>
<dbReference type="InterPro" id="IPR014036">
    <property type="entry name" value="DeoR-like_C"/>
</dbReference>
<evidence type="ECO:0000313" key="7">
    <source>
        <dbReference type="Proteomes" id="UP001245184"/>
    </source>
</evidence>
<dbReference type="Pfam" id="PF00455">
    <property type="entry name" value="DeoRC"/>
    <property type="match status" value="1"/>
</dbReference>
<evidence type="ECO:0000256" key="4">
    <source>
        <dbReference type="ARBA" id="ARBA00023163"/>
    </source>
</evidence>
<evidence type="ECO:0000256" key="1">
    <source>
        <dbReference type="ARBA" id="ARBA00022491"/>
    </source>
</evidence>
<organism evidence="6 7">
    <name type="scientific">Paraburkholderia graminis</name>
    <dbReference type="NCBI Taxonomy" id="60548"/>
    <lineage>
        <taxon>Bacteria</taxon>
        <taxon>Pseudomonadati</taxon>
        <taxon>Pseudomonadota</taxon>
        <taxon>Betaproteobacteria</taxon>
        <taxon>Burkholderiales</taxon>
        <taxon>Burkholderiaceae</taxon>
        <taxon>Paraburkholderia</taxon>
    </lineage>
</organism>
<proteinExistence type="predicted"/>
<evidence type="ECO:0000256" key="3">
    <source>
        <dbReference type="ARBA" id="ARBA00023125"/>
    </source>
</evidence>
<dbReference type="GO" id="GO:0003677">
    <property type="term" value="F:DNA binding"/>
    <property type="evidence" value="ECO:0007669"/>
    <property type="project" value="UniProtKB-KW"/>
</dbReference>
<dbReference type="SUPFAM" id="SSF46785">
    <property type="entry name" value="Winged helix' DNA-binding domain"/>
    <property type="match status" value="1"/>
</dbReference>
<dbReference type="InterPro" id="IPR036388">
    <property type="entry name" value="WH-like_DNA-bd_sf"/>
</dbReference>
<dbReference type="PANTHER" id="PTHR30363:SF4">
    <property type="entry name" value="GLYCEROL-3-PHOSPHATE REGULON REPRESSOR"/>
    <property type="match status" value="1"/>
</dbReference>
<dbReference type="AlphaFoldDB" id="A0ABD5CGA0"/>
<dbReference type="PROSITE" id="PS51000">
    <property type="entry name" value="HTH_DEOR_2"/>
    <property type="match status" value="1"/>
</dbReference>
<dbReference type="InterPro" id="IPR037171">
    <property type="entry name" value="NagB/RpiA_transferase-like"/>
</dbReference>
<dbReference type="InterPro" id="IPR050313">
    <property type="entry name" value="Carb_Metab_HTH_regulators"/>
</dbReference>
<evidence type="ECO:0000256" key="2">
    <source>
        <dbReference type="ARBA" id="ARBA00023015"/>
    </source>
</evidence>
<dbReference type="PROSITE" id="PS00894">
    <property type="entry name" value="HTH_DEOR_1"/>
    <property type="match status" value="1"/>
</dbReference>
<accession>A0ABD5CGA0</accession>
<sequence>MQRTDRAIRLPETSVLTSQRKQLILEALRRDGQVVAKTLSAEFDVSEDTIRRDLRELATEGQLQRVHGGALPASPAAVDLAGRERIESASKAAIGRAAAGMIAPGQIAFVDGGTTAVQLARHLPRDLRATIVTHSPSIAVELAGHAQLEVVMIGGRLFRHSMVNVGAAAIEALSHIRADLYFMGVTGVHPQAGLSTGDIEEAYVKRALAEHAAETVVLASAEKLNAASAYRIADVSAASTIVVERGTAETLTAPFEALGLTVVRA</sequence>
<dbReference type="EMBL" id="JAVIZN010000002">
    <property type="protein sequence ID" value="MDR6204349.1"/>
    <property type="molecule type" value="Genomic_DNA"/>
</dbReference>
<keyword evidence="3" id="KW-0238">DNA-binding</keyword>
<dbReference type="Gene3D" id="3.40.50.1360">
    <property type="match status" value="1"/>
</dbReference>
<dbReference type="Proteomes" id="UP001245184">
    <property type="component" value="Unassembled WGS sequence"/>
</dbReference>
<gene>
    <name evidence="6" type="ORF">QF025_003069</name>
</gene>
<dbReference type="PRINTS" id="PR00037">
    <property type="entry name" value="HTHLACR"/>
</dbReference>
<reference evidence="6 7" key="1">
    <citation type="submission" date="2023-08" db="EMBL/GenBank/DDBJ databases">
        <title>Genome sequencing of plant associated microbes to promote plant fitness in Sorghum bicolor and Oryza sativa.</title>
        <authorList>
            <person name="Coleman-Derr D."/>
        </authorList>
    </citation>
    <scope>NUCLEOTIDE SEQUENCE [LARGE SCALE GENOMIC DNA]</scope>
    <source>
        <strain evidence="6 7">SLBN-33</strain>
    </source>
</reference>
<evidence type="ECO:0000313" key="6">
    <source>
        <dbReference type="EMBL" id="MDR6204349.1"/>
    </source>
</evidence>